<proteinExistence type="predicted"/>
<accession>A0A9W4HG83</accession>
<name>A0A9W4HG83_PENOL</name>
<evidence type="ECO:0000313" key="1">
    <source>
        <dbReference type="EMBL" id="CAG8001434.1"/>
    </source>
</evidence>
<keyword evidence="2" id="KW-1185">Reference proteome</keyword>
<comment type="caution">
    <text evidence="1">The sequence shown here is derived from an EMBL/GenBank/DDBJ whole genome shotgun (WGS) entry which is preliminary data.</text>
</comment>
<evidence type="ECO:0000313" key="2">
    <source>
        <dbReference type="Proteomes" id="UP001153618"/>
    </source>
</evidence>
<dbReference type="OrthoDB" id="3029470at2759"/>
<dbReference type="Proteomes" id="UP001153618">
    <property type="component" value="Unassembled WGS sequence"/>
</dbReference>
<dbReference type="EMBL" id="CAJVOS010000012">
    <property type="protein sequence ID" value="CAG8001434.1"/>
    <property type="molecule type" value="Genomic_DNA"/>
</dbReference>
<dbReference type="AlphaFoldDB" id="A0A9W4HG83"/>
<organism evidence="1 2">
    <name type="scientific">Penicillium olsonii</name>
    <dbReference type="NCBI Taxonomy" id="99116"/>
    <lineage>
        <taxon>Eukaryota</taxon>
        <taxon>Fungi</taxon>
        <taxon>Dikarya</taxon>
        <taxon>Ascomycota</taxon>
        <taxon>Pezizomycotina</taxon>
        <taxon>Eurotiomycetes</taxon>
        <taxon>Eurotiomycetidae</taxon>
        <taxon>Eurotiales</taxon>
        <taxon>Aspergillaceae</taxon>
        <taxon>Penicillium</taxon>
    </lineage>
</organism>
<reference evidence="1" key="1">
    <citation type="submission" date="2021-07" db="EMBL/GenBank/DDBJ databases">
        <authorList>
            <person name="Branca A.L. A."/>
        </authorList>
    </citation>
    <scope>NUCLEOTIDE SEQUENCE</scope>
</reference>
<gene>
    <name evidence="1" type="ORF">POLS_LOCUS1868</name>
</gene>
<protein>
    <submittedName>
        <fullName evidence="1">Uncharacterized protein</fullName>
    </submittedName>
</protein>
<sequence length="212" mass="24227">MIRLGRVVPRLPRCNSTSRSQFDLWSWLPYRDSQIVSTIAAMEHYSATVKLRMPSHSLLPISAPLFIDTDLDTASVPNDCFVRKFLTGVKTPHFNLIAPSLRVPNDKEEFARLQRFTMLPQKEDFAPAVLLFPTSDRRVDLNLEKKYLFLQDGESSAMNEGDSISTGLYSEPLSRDRHDTEEAAFRLLLPSPLRLEFQDEEAARMSDGRLPR</sequence>